<keyword evidence="2" id="KW-0732">Signal</keyword>
<feature type="signal peptide" evidence="2">
    <location>
        <begin position="1"/>
        <end position="20"/>
    </location>
</feature>
<name>A0AAN8KD97_PATCE</name>
<dbReference type="AlphaFoldDB" id="A0AAN8KD97"/>
<organism evidence="3 4">
    <name type="scientific">Patella caerulea</name>
    <name type="common">Rayed Mediterranean limpet</name>
    <dbReference type="NCBI Taxonomy" id="87958"/>
    <lineage>
        <taxon>Eukaryota</taxon>
        <taxon>Metazoa</taxon>
        <taxon>Spiralia</taxon>
        <taxon>Lophotrochozoa</taxon>
        <taxon>Mollusca</taxon>
        <taxon>Gastropoda</taxon>
        <taxon>Patellogastropoda</taxon>
        <taxon>Patelloidea</taxon>
        <taxon>Patellidae</taxon>
        <taxon>Patella</taxon>
    </lineage>
</organism>
<evidence type="ECO:0000256" key="1">
    <source>
        <dbReference type="SAM" id="MobiDB-lite"/>
    </source>
</evidence>
<accession>A0AAN8KD97</accession>
<gene>
    <name evidence="3" type="ORF">SNE40_000905</name>
</gene>
<feature type="region of interest" description="Disordered" evidence="1">
    <location>
        <begin position="78"/>
        <end position="139"/>
    </location>
</feature>
<evidence type="ECO:0000313" key="3">
    <source>
        <dbReference type="EMBL" id="KAK6195484.1"/>
    </source>
</evidence>
<sequence>MMEWFRIILVLLLASTYVVSKPLKTTKPTMVANSEVVVDVRTDPSRELPQDPDKLNHVEATPESRTYSKETNFRIHGKQPSVTLPDHMSSSSSELNTNDALSKHISRPNKSSTISKDLNGEGLPIRKKVDPKKPPFITKQKSNIVTPNFSGTLKPEEQGAPPSDQITEMIKNIPNMEMKDVLSLFNMLKHNDQIKNYRNPTTRRAAIKIDNMCCPI</sequence>
<dbReference type="EMBL" id="JAZGQO010000001">
    <property type="protein sequence ID" value="KAK6195484.1"/>
    <property type="molecule type" value="Genomic_DNA"/>
</dbReference>
<proteinExistence type="predicted"/>
<dbReference type="Proteomes" id="UP001347796">
    <property type="component" value="Unassembled WGS sequence"/>
</dbReference>
<comment type="caution">
    <text evidence="3">The sequence shown here is derived from an EMBL/GenBank/DDBJ whole genome shotgun (WGS) entry which is preliminary data.</text>
</comment>
<evidence type="ECO:0000256" key="2">
    <source>
        <dbReference type="SAM" id="SignalP"/>
    </source>
</evidence>
<keyword evidence="4" id="KW-1185">Reference proteome</keyword>
<evidence type="ECO:0000313" key="4">
    <source>
        <dbReference type="Proteomes" id="UP001347796"/>
    </source>
</evidence>
<reference evidence="3 4" key="1">
    <citation type="submission" date="2024-01" db="EMBL/GenBank/DDBJ databases">
        <title>The genome of the rayed Mediterranean limpet Patella caerulea (Linnaeus, 1758).</title>
        <authorList>
            <person name="Anh-Thu Weber A."/>
            <person name="Halstead-Nussloch G."/>
        </authorList>
    </citation>
    <scope>NUCLEOTIDE SEQUENCE [LARGE SCALE GENOMIC DNA]</scope>
    <source>
        <strain evidence="3">AATW-2023a</strain>
        <tissue evidence="3">Whole specimen</tissue>
    </source>
</reference>
<feature type="region of interest" description="Disordered" evidence="1">
    <location>
        <begin position="43"/>
        <end position="66"/>
    </location>
</feature>
<feature type="chain" id="PRO_5042924015" evidence="2">
    <location>
        <begin position="21"/>
        <end position="216"/>
    </location>
</feature>
<feature type="compositionally biased region" description="Polar residues" evidence="1">
    <location>
        <begin position="88"/>
        <end position="100"/>
    </location>
</feature>
<protein>
    <submittedName>
        <fullName evidence="3">Uncharacterized protein</fullName>
    </submittedName>
</protein>